<dbReference type="Gene3D" id="2.170.16.10">
    <property type="entry name" value="Hedgehog/Intein (Hint) domain"/>
    <property type="match status" value="1"/>
</dbReference>
<dbReference type="InterPro" id="IPR001767">
    <property type="entry name" value="Hedgehog_Hint"/>
</dbReference>
<evidence type="ECO:0000313" key="5">
    <source>
        <dbReference type="EMBL" id="KAI1722221.1"/>
    </source>
</evidence>
<feature type="signal peptide" evidence="2">
    <location>
        <begin position="1"/>
        <end position="24"/>
    </location>
</feature>
<evidence type="ECO:0000256" key="1">
    <source>
        <dbReference type="ARBA" id="ARBA00022473"/>
    </source>
</evidence>
<dbReference type="SMART" id="SM00306">
    <property type="entry name" value="HintN"/>
    <property type="match status" value="1"/>
</dbReference>
<keyword evidence="2" id="KW-0732">Signal</keyword>
<protein>
    <submittedName>
        <fullName evidence="5">Hint module domain-containing protein</fullName>
    </submittedName>
</protein>
<name>A0AAD4NBQ1_9BILA</name>
<dbReference type="PANTHER" id="PTHR46706:SF12">
    <property type="entry name" value="PROTEIN QUA-1-RELATED"/>
    <property type="match status" value="1"/>
</dbReference>
<dbReference type="AlphaFoldDB" id="A0AAD4NBQ1"/>
<evidence type="ECO:0000256" key="2">
    <source>
        <dbReference type="SAM" id="SignalP"/>
    </source>
</evidence>
<reference evidence="5" key="1">
    <citation type="submission" date="2022-01" db="EMBL/GenBank/DDBJ databases">
        <title>Genome Sequence Resource for Two Populations of Ditylenchus destructor, the Migratory Endoparasitic Phytonematode.</title>
        <authorList>
            <person name="Zhang H."/>
            <person name="Lin R."/>
            <person name="Xie B."/>
        </authorList>
    </citation>
    <scope>NUCLEOTIDE SEQUENCE</scope>
    <source>
        <strain evidence="5">BazhouSP</strain>
    </source>
</reference>
<dbReference type="GO" id="GO:0016540">
    <property type="term" value="P:protein autoprocessing"/>
    <property type="evidence" value="ECO:0007669"/>
    <property type="project" value="InterPro"/>
</dbReference>
<gene>
    <name evidence="5" type="ORF">DdX_04530</name>
</gene>
<sequence>MVWIKLKVTVWLVYLIVSIPYASGQTAFTSPCAAMAGEIPFYLDPSASGGATVINPSDAACAECPVNSAYYPSATTDTLYGGANIPTATQLRTQLNPSGGVNNEMAMVLECPNACVCDASGLCAQVTTPMTNFGLYPFCNAGGCQMYFYVISTQPNAITGMPPPGQIIRTDGMTPTFASYQTNMNPYTAVPMAGTFPITSASCNGCTYTPVCLFITNPATCFSADTKVRTANGVRKRMDELEIGDWVLASNGSAIITSRVESWIHREADLMAPFVKLDLENGAALKLTPKHFIYKIDCNEDQHGKKSDNISLSALTEFHKRLARGKPVYAENVDPGDCVGSLALFGEKYVLVETRISNATVVEERGVYAPMTNEGNIIVEDVLASCMTIIHSPLLQRNFVLQDLMSWLRLNNKYKDETPLRLGTTWMLDLLKYVLPHMLPST</sequence>
<evidence type="ECO:0000259" key="4">
    <source>
        <dbReference type="SMART" id="SM00306"/>
    </source>
</evidence>
<feature type="domain" description="Hint" evidence="3">
    <location>
        <begin position="348"/>
        <end position="392"/>
    </location>
</feature>
<keyword evidence="1" id="KW-0217">Developmental protein</keyword>
<dbReference type="PROSITE" id="PS50817">
    <property type="entry name" value="INTEIN_N_TER"/>
    <property type="match status" value="1"/>
</dbReference>
<accession>A0AAD4NBQ1</accession>
<dbReference type="InterPro" id="IPR036844">
    <property type="entry name" value="Hint_dom_sf"/>
</dbReference>
<dbReference type="SMART" id="SM00305">
    <property type="entry name" value="HintC"/>
    <property type="match status" value="1"/>
</dbReference>
<dbReference type="GO" id="GO:0016539">
    <property type="term" value="P:intein-mediated protein splicing"/>
    <property type="evidence" value="ECO:0007669"/>
    <property type="project" value="InterPro"/>
</dbReference>
<comment type="caution">
    <text evidence="5">The sequence shown here is derived from an EMBL/GenBank/DDBJ whole genome shotgun (WGS) entry which is preliminary data.</text>
</comment>
<evidence type="ECO:0000259" key="3">
    <source>
        <dbReference type="SMART" id="SM00305"/>
    </source>
</evidence>
<dbReference type="CDD" id="cd00081">
    <property type="entry name" value="Hint"/>
    <property type="match status" value="1"/>
</dbReference>
<feature type="chain" id="PRO_5041896838" evidence="2">
    <location>
        <begin position="25"/>
        <end position="442"/>
    </location>
</feature>
<dbReference type="EMBL" id="JAKKPZ010000004">
    <property type="protein sequence ID" value="KAI1722221.1"/>
    <property type="molecule type" value="Genomic_DNA"/>
</dbReference>
<keyword evidence="6" id="KW-1185">Reference proteome</keyword>
<evidence type="ECO:0000313" key="6">
    <source>
        <dbReference type="Proteomes" id="UP001201812"/>
    </source>
</evidence>
<dbReference type="InterPro" id="IPR003587">
    <property type="entry name" value="Hint_dom_N"/>
</dbReference>
<dbReference type="PANTHER" id="PTHR46706">
    <property type="entry name" value="PROTEIN QUA-1-RELATED"/>
    <property type="match status" value="1"/>
</dbReference>
<dbReference type="SUPFAM" id="SSF51294">
    <property type="entry name" value="Hedgehog/intein (Hint) domain"/>
    <property type="match status" value="1"/>
</dbReference>
<proteinExistence type="predicted"/>
<dbReference type="Pfam" id="PF01079">
    <property type="entry name" value="Hint"/>
    <property type="match status" value="1"/>
</dbReference>
<dbReference type="Proteomes" id="UP001201812">
    <property type="component" value="Unassembled WGS sequence"/>
</dbReference>
<dbReference type="InterPro" id="IPR006141">
    <property type="entry name" value="Intein_N"/>
</dbReference>
<dbReference type="InterPro" id="IPR052140">
    <property type="entry name" value="Dev_Signal_Hedgehog-like"/>
</dbReference>
<feature type="domain" description="Hint" evidence="4">
    <location>
        <begin position="219"/>
        <end position="343"/>
    </location>
</feature>
<organism evidence="5 6">
    <name type="scientific">Ditylenchus destructor</name>
    <dbReference type="NCBI Taxonomy" id="166010"/>
    <lineage>
        <taxon>Eukaryota</taxon>
        <taxon>Metazoa</taxon>
        <taxon>Ecdysozoa</taxon>
        <taxon>Nematoda</taxon>
        <taxon>Chromadorea</taxon>
        <taxon>Rhabditida</taxon>
        <taxon>Tylenchina</taxon>
        <taxon>Tylenchomorpha</taxon>
        <taxon>Sphaerularioidea</taxon>
        <taxon>Anguinidae</taxon>
        <taxon>Anguininae</taxon>
        <taxon>Ditylenchus</taxon>
    </lineage>
</organism>
<dbReference type="InterPro" id="IPR003586">
    <property type="entry name" value="Hint_dom_C"/>
</dbReference>